<protein>
    <submittedName>
        <fullName evidence="1">Uncharacterized protein</fullName>
    </submittedName>
</protein>
<accession>A0A8E2E139</accession>
<evidence type="ECO:0000313" key="2">
    <source>
        <dbReference type="Proteomes" id="UP000250266"/>
    </source>
</evidence>
<proteinExistence type="predicted"/>
<dbReference type="OrthoDB" id="3797007at2759"/>
<reference evidence="1 2" key="1">
    <citation type="journal article" date="2016" name="Nat. Commun.">
        <title>Ectomycorrhizal ecology is imprinted in the genome of the dominant symbiotic fungus Cenococcum geophilum.</title>
        <authorList>
            <consortium name="DOE Joint Genome Institute"/>
            <person name="Peter M."/>
            <person name="Kohler A."/>
            <person name="Ohm R.A."/>
            <person name="Kuo A."/>
            <person name="Krutzmann J."/>
            <person name="Morin E."/>
            <person name="Arend M."/>
            <person name="Barry K.W."/>
            <person name="Binder M."/>
            <person name="Choi C."/>
            <person name="Clum A."/>
            <person name="Copeland A."/>
            <person name="Grisel N."/>
            <person name="Haridas S."/>
            <person name="Kipfer T."/>
            <person name="LaButti K."/>
            <person name="Lindquist E."/>
            <person name="Lipzen A."/>
            <person name="Maire R."/>
            <person name="Meier B."/>
            <person name="Mihaltcheva S."/>
            <person name="Molinier V."/>
            <person name="Murat C."/>
            <person name="Poggeler S."/>
            <person name="Quandt C.A."/>
            <person name="Sperisen C."/>
            <person name="Tritt A."/>
            <person name="Tisserant E."/>
            <person name="Crous P.W."/>
            <person name="Henrissat B."/>
            <person name="Nehls U."/>
            <person name="Egli S."/>
            <person name="Spatafora J.W."/>
            <person name="Grigoriev I.V."/>
            <person name="Martin F.M."/>
        </authorList>
    </citation>
    <scope>NUCLEOTIDE SEQUENCE [LARGE SCALE GENOMIC DNA]</scope>
    <source>
        <strain evidence="1 2">CBS 459.81</strain>
    </source>
</reference>
<dbReference type="Proteomes" id="UP000250266">
    <property type="component" value="Unassembled WGS sequence"/>
</dbReference>
<sequence>MDEASSTYTYELPTYRPLTSTPALYDRYIQYHKCFSISSQTLESHHARAINLATSLLTNYFPPSQGFSLRHEPFTAMAEKGWAIEGKFVKGVGLQMHYIPPELICGFWVDKSYEIDAVGLVDGVRRPHALLGIMTNDLSTAAEWEKRAPLQRGDLVTGTIGLEANGIIKQAHGILIFGPLIEFYTFNRKNKQETMPFKERTTPGRDHSFEMEAKWCGGVENVFKSLAGSSVEYVDGGTAVGSRFGEVEEEWI</sequence>
<dbReference type="AlphaFoldDB" id="A0A8E2E139"/>
<organism evidence="1 2">
    <name type="scientific">Lepidopterella palustris CBS 459.81</name>
    <dbReference type="NCBI Taxonomy" id="1314670"/>
    <lineage>
        <taxon>Eukaryota</taxon>
        <taxon>Fungi</taxon>
        <taxon>Dikarya</taxon>
        <taxon>Ascomycota</taxon>
        <taxon>Pezizomycotina</taxon>
        <taxon>Dothideomycetes</taxon>
        <taxon>Pleosporomycetidae</taxon>
        <taxon>Mytilinidiales</taxon>
        <taxon>Argynnaceae</taxon>
        <taxon>Lepidopterella</taxon>
    </lineage>
</organism>
<name>A0A8E2E139_9PEZI</name>
<gene>
    <name evidence="1" type="ORF">K432DRAFT_308469</name>
</gene>
<evidence type="ECO:0000313" key="1">
    <source>
        <dbReference type="EMBL" id="OCK75442.1"/>
    </source>
</evidence>
<dbReference type="EMBL" id="KV745316">
    <property type="protein sequence ID" value="OCK75442.1"/>
    <property type="molecule type" value="Genomic_DNA"/>
</dbReference>
<keyword evidence="2" id="KW-1185">Reference proteome</keyword>